<dbReference type="Proteomes" id="UP000318590">
    <property type="component" value="Unassembled WGS sequence"/>
</dbReference>
<dbReference type="EMBL" id="VFSV01000008">
    <property type="protein sequence ID" value="TRD22096.1"/>
    <property type="molecule type" value="Genomic_DNA"/>
</dbReference>
<dbReference type="OrthoDB" id="7216962at2"/>
<dbReference type="RefSeq" id="WP_142834086.1">
    <property type="nucleotide sequence ID" value="NZ_VFSV01000008.1"/>
</dbReference>
<evidence type="ECO:0000259" key="2">
    <source>
        <dbReference type="PROSITE" id="PS51898"/>
    </source>
</evidence>
<dbReference type="AlphaFoldDB" id="A0A547Q6T4"/>
<sequence length="374" mass="42628">MPLRPKLRPDSEVWQAHGRVDYNGRPITKYLRLSTGSSTEAGAKDWIAHYEAREIRRYLIGDEAERLTMNEAILLYKAKPAEAERILKIIEALGHKADDFLNMAVVTITPKYLRDLGVELKPNCATDTMWREIVSPIRAIINNAHDLGKCPPIKVKRYSEKERIDQDEFRGKQSRVERTPGDREWLAAFCADADIYNAALANFMFETGARIDQAISLEPDHIDLMNKRVWLKAAKGHPAQWVAISHDMMIQLANLPPKCPANRKTGERMSPRVFGYGSSTGYTKRWRTICKNAGIPYLSAHPAGRHGFYTELRVRQGVDPMSAAKAGRWKDPTLPDRVYAHGEQNEAEIRERVRTGRARSDTLKTIKQLKENRK</sequence>
<dbReference type="Pfam" id="PF00589">
    <property type="entry name" value="Phage_integrase"/>
    <property type="match status" value="1"/>
</dbReference>
<protein>
    <submittedName>
        <fullName evidence="3">Site-specific integrase</fullName>
    </submittedName>
</protein>
<accession>A0A547Q6T4</accession>
<keyword evidence="1" id="KW-0233">DNA recombination</keyword>
<dbReference type="InterPro" id="IPR002104">
    <property type="entry name" value="Integrase_catalytic"/>
</dbReference>
<organism evidence="3 4">
    <name type="scientific">Palleronia caenipelagi</name>
    <dbReference type="NCBI Taxonomy" id="2489174"/>
    <lineage>
        <taxon>Bacteria</taxon>
        <taxon>Pseudomonadati</taxon>
        <taxon>Pseudomonadota</taxon>
        <taxon>Alphaproteobacteria</taxon>
        <taxon>Rhodobacterales</taxon>
        <taxon>Roseobacteraceae</taxon>
        <taxon>Palleronia</taxon>
    </lineage>
</organism>
<evidence type="ECO:0000256" key="1">
    <source>
        <dbReference type="ARBA" id="ARBA00023172"/>
    </source>
</evidence>
<proteinExistence type="predicted"/>
<comment type="caution">
    <text evidence="3">The sequence shown here is derived from an EMBL/GenBank/DDBJ whole genome shotgun (WGS) entry which is preliminary data.</text>
</comment>
<dbReference type="InterPro" id="IPR013762">
    <property type="entry name" value="Integrase-like_cat_sf"/>
</dbReference>
<feature type="domain" description="Tyr recombinase" evidence="2">
    <location>
        <begin position="176"/>
        <end position="354"/>
    </location>
</feature>
<dbReference type="Gene3D" id="1.10.443.10">
    <property type="entry name" value="Intergrase catalytic core"/>
    <property type="match status" value="1"/>
</dbReference>
<dbReference type="GO" id="GO:0006310">
    <property type="term" value="P:DNA recombination"/>
    <property type="evidence" value="ECO:0007669"/>
    <property type="project" value="UniProtKB-KW"/>
</dbReference>
<evidence type="ECO:0000313" key="4">
    <source>
        <dbReference type="Proteomes" id="UP000318590"/>
    </source>
</evidence>
<dbReference type="GO" id="GO:0015074">
    <property type="term" value="P:DNA integration"/>
    <property type="evidence" value="ECO:0007669"/>
    <property type="project" value="InterPro"/>
</dbReference>
<evidence type="ECO:0000313" key="3">
    <source>
        <dbReference type="EMBL" id="TRD22096.1"/>
    </source>
</evidence>
<name>A0A547Q6T4_9RHOB</name>
<dbReference type="PROSITE" id="PS51898">
    <property type="entry name" value="TYR_RECOMBINASE"/>
    <property type="match status" value="1"/>
</dbReference>
<dbReference type="InterPro" id="IPR011010">
    <property type="entry name" value="DNA_brk_join_enz"/>
</dbReference>
<reference evidence="3 4" key="1">
    <citation type="submission" date="2019-06" db="EMBL/GenBank/DDBJ databases">
        <title>Paenimaribius caenipelagi gen. nov., sp. nov., isolated from a tidal flat.</title>
        <authorList>
            <person name="Yoon J.-H."/>
        </authorList>
    </citation>
    <scope>NUCLEOTIDE SEQUENCE [LARGE SCALE GENOMIC DNA]</scope>
    <source>
        <strain evidence="3 4">JBTF-M29</strain>
    </source>
</reference>
<dbReference type="GO" id="GO:0003677">
    <property type="term" value="F:DNA binding"/>
    <property type="evidence" value="ECO:0007669"/>
    <property type="project" value="InterPro"/>
</dbReference>
<dbReference type="SUPFAM" id="SSF56349">
    <property type="entry name" value="DNA breaking-rejoining enzymes"/>
    <property type="match status" value="1"/>
</dbReference>
<gene>
    <name evidence="3" type="ORF">FEV53_06960</name>
</gene>
<keyword evidence="4" id="KW-1185">Reference proteome</keyword>